<dbReference type="EMBL" id="KK100893">
    <property type="protein sequence ID" value="KIZ03212.1"/>
    <property type="molecule type" value="Genomic_DNA"/>
</dbReference>
<accession>A0A0D2MS50</accession>
<reference evidence="2 3" key="1">
    <citation type="journal article" date="2013" name="BMC Genomics">
        <title>Reconstruction of the lipid metabolism for the microalga Monoraphidium neglectum from its genome sequence reveals characteristics suitable for biofuel production.</title>
        <authorList>
            <person name="Bogen C."/>
            <person name="Al-Dilaimi A."/>
            <person name="Albersmeier A."/>
            <person name="Wichmann J."/>
            <person name="Grundmann M."/>
            <person name="Rupp O."/>
            <person name="Lauersen K.J."/>
            <person name="Blifernez-Klassen O."/>
            <person name="Kalinowski J."/>
            <person name="Goesmann A."/>
            <person name="Mussgnug J.H."/>
            <person name="Kruse O."/>
        </authorList>
    </citation>
    <scope>NUCLEOTIDE SEQUENCE [LARGE SCALE GENOMIC DNA]</scope>
    <source>
        <strain evidence="2 3">SAG 48.87</strain>
    </source>
</reference>
<keyword evidence="1" id="KW-0175">Coiled coil</keyword>
<dbReference type="GeneID" id="25737626"/>
<evidence type="ECO:0000256" key="1">
    <source>
        <dbReference type="SAM" id="Coils"/>
    </source>
</evidence>
<sequence length="171" mass="19671">MPTSQRDGHALPCLRERLQKLQAEKAEWAEARSRWQTEKLVLQHRVEELVDEVEEQRQNYFVPQSVVPTQQRAGRYGPHDLRGLARLLGACVGDQPPSGVPREEVFNAIAACVREKERYSYDDQDSALLLLILLAADACTWLSAKQQDRINTWLRDWGGRLIDARVMYQES</sequence>
<evidence type="ECO:0000313" key="3">
    <source>
        <dbReference type="Proteomes" id="UP000054498"/>
    </source>
</evidence>
<dbReference type="KEGG" id="mng:MNEG_4749"/>
<dbReference type="AlphaFoldDB" id="A0A0D2MS50"/>
<gene>
    <name evidence="2" type="ORF">MNEG_4749</name>
</gene>
<proteinExistence type="predicted"/>
<organism evidence="2 3">
    <name type="scientific">Monoraphidium neglectum</name>
    <dbReference type="NCBI Taxonomy" id="145388"/>
    <lineage>
        <taxon>Eukaryota</taxon>
        <taxon>Viridiplantae</taxon>
        <taxon>Chlorophyta</taxon>
        <taxon>core chlorophytes</taxon>
        <taxon>Chlorophyceae</taxon>
        <taxon>CS clade</taxon>
        <taxon>Sphaeropleales</taxon>
        <taxon>Selenastraceae</taxon>
        <taxon>Monoraphidium</taxon>
    </lineage>
</organism>
<dbReference type="RefSeq" id="XP_013902231.1">
    <property type="nucleotide sequence ID" value="XM_014046777.1"/>
</dbReference>
<name>A0A0D2MS50_9CHLO</name>
<keyword evidence="3" id="KW-1185">Reference proteome</keyword>
<protein>
    <submittedName>
        <fullName evidence="2">Uncharacterized protein</fullName>
    </submittedName>
</protein>
<feature type="coiled-coil region" evidence="1">
    <location>
        <begin position="11"/>
        <end position="59"/>
    </location>
</feature>
<dbReference type="Proteomes" id="UP000054498">
    <property type="component" value="Unassembled WGS sequence"/>
</dbReference>
<evidence type="ECO:0000313" key="2">
    <source>
        <dbReference type="EMBL" id="KIZ03212.1"/>
    </source>
</evidence>